<reference evidence="1" key="1">
    <citation type="submission" date="2020-02" db="EMBL/GenBank/DDBJ databases">
        <authorList>
            <person name="Meier V. D."/>
        </authorList>
    </citation>
    <scope>NUCLEOTIDE SEQUENCE</scope>
    <source>
        <strain evidence="1">AVDCRST_MAG01</strain>
    </source>
</reference>
<evidence type="ECO:0000313" key="1">
    <source>
        <dbReference type="EMBL" id="CAA9453630.1"/>
    </source>
</evidence>
<dbReference type="EMBL" id="CADCUW010000636">
    <property type="protein sequence ID" value="CAA9453630.1"/>
    <property type="molecule type" value="Genomic_DNA"/>
</dbReference>
<organism evidence="1">
    <name type="scientific">uncultured Rubrobacteraceae bacterium</name>
    <dbReference type="NCBI Taxonomy" id="349277"/>
    <lineage>
        <taxon>Bacteria</taxon>
        <taxon>Bacillati</taxon>
        <taxon>Actinomycetota</taxon>
        <taxon>Rubrobacteria</taxon>
        <taxon>Rubrobacterales</taxon>
        <taxon>Rubrobacteraceae</taxon>
        <taxon>environmental samples</taxon>
    </lineage>
</organism>
<name>A0A6J4QU19_9ACTN</name>
<proteinExistence type="predicted"/>
<protein>
    <submittedName>
        <fullName evidence="1">Uncharacterized protein</fullName>
    </submittedName>
</protein>
<gene>
    <name evidence="1" type="ORF">AVDCRST_MAG01-01-4885</name>
</gene>
<accession>A0A6J4QU19</accession>
<sequence length="37" mass="3961">AGGDVVLFFDADGRYLGVSTTNVDRPGFCPRSQETRG</sequence>
<dbReference type="AlphaFoldDB" id="A0A6J4QU19"/>
<feature type="non-terminal residue" evidence="1">
    <location>
        <position position="1"/>
    </location>
</feature>